<sequence>MKINLKMIKEFISAKKNWTICGLIVSAISLIVSFNTYKLSLDQYNNSKIDIYRAEINNDGESMKLVAYSDDIYLQLAEVYFPPNLTEDKKAFEVINSDYTLKLPLLILKLEETIKENITVEKGKVGIMELSVPMIISSNYIHNGVIQHGLALYYMYIITKVDEFGDCKIYLKSILYDRRLEKNIDIYKLLNNEWDNTLNCKRNYK</sequence>
<name>B1BXI9_CLOPF</name>
<keyword evidence="1" id="KW-0812">Transmembrane</keyword>
<evidence type="ECO:0000313" key="2">
    <source>
        <dbReference type="EMBL" id="EDT13570.1"/>
    </source>
</evidence>
<keyword evidence="1" id="KW-0472">Membrane</keyword>
<protein>
    <submittedName>
        <fullName evidence="2">Uncharacterized protein</fullName>
    </submittedName>
</protein>
<dbReference type="RefSeq" id="WP_003466144.1">
    <property type="nucleotide sequence ID" value="NZ_ABDW01000046.1"/>
</dbReference>
<dbReference type="Proteomes" id="UP000005337">
    <property type="component" value="Unassembled WGS sequence"/>
</dbReference>
<feature type="transmembrane region" description="Helical" evidence="1">
    <location>
        <begin position="20"/>
        <end position="37"/>
    </location>
</feature>
<keyword evidence="1" id="KW-1133">Transmembrane helix</keyword>
<dbReference type="EMBL" id="ABDW01000046">
    <property type="protein sequence ID" value="EDT13570.1"/>
    <property type="molecule type" value="Genomic_DNA"/>
</dbReference>
<comment type="caution">
    <text evidence="2">The sequence shown here is derived from an EMBL/GenBank/DDBJ whole genome shotgun (WGS) entry which is preliminary data.</text>
</comment>
<organism evidence="2 3">
    <name type="scientific">Clostridium perfringens E str. JGS1987</name>
    <dbReference type="NCBI Taxonomy" id="451755"/>
    <lineage>
        <taxon>Bacteria</taxon>
        <taxon>Bacillati</taxon>
        <taxon>Bacillota</taxon>
        <taxon>Clostridia</taxon>
        <taxon>Eubacteriales</taxon>
        <taxon>Clostridiaceae</taxon>
        <taxon>Clostridium</taxon>
    </lineage>
</organism>
<evidence type="ECO:0000313" key="3">
    <source>
        <dbReference type="Proteomes" id="UP000005337"/>
    </source>
</evidence>
<dbReference type="AlphaFoldDB" id="B1BXI9"/>
<accession>B1BXI9</accession>
<gene>
    <name evidence="2" type="ORF">AC3_2081</name>
</gene>
<reference evidence="2 3" key="1">
    <citation type="submission" date="2007-07" db="EMBL/GenBank/DDBJ databases">
        <title>Annotation of Clostridium perfringens E str. JGS1987.</title>
        <authorList>
            <person name="Paulsen I."/>
            <person name="Sebastian Y."/>
        </authorList>
    </citation>
    <scope>NUCLEOTIDE SEQUENCE [LARGE SCALE GENOMIC DNA]</scope>
    <source>
        <strain evidence="3">E str. JGS1987</strain>
    </source>
</reference>
<evidence type="ECO:0000256" key="1">
    <source>
        <dbReference type="SAM" id="Phobius"/>
    </source>
</evidence>
<proteinExistence type="predicted"/>